<dbReference type="InterPro" id="IPR040026">
    <property type="entry name" value="FliD"/>
</dbReference>
<keyword evidence="5" id="KW-0964">Secreted</keyword>
<evidence type="ECO:0000256" key="1">
    <source>
        <dbReference type="ARBA" id="ARBA00009764"/>
    </source>
</evidence>
<dbReference type="NCBIfam" id="NF005955">
    <property type="entry name" value="PRK08032.1"/>
    <property type="match status" value="1"/>
</dbReference>
<comment type="caution">
    <text evidence="8">The sequence shown here is derived from an EMBL/GenBank/DDBJ whole genome shotgun (WGS) entry which is preliminary data.</text>
</comment>
<evidence type="ECO:0000313" key="8">
    <source>
        <dbReference type="EMBL" id="MDR6536885.1"/>
    </source>
</evidence>
<sequence>MASISSLGIGSNLDLSTLLSNLQTAESQPLVQLQQRQVSFTSKLSAYGQLQSALNTLQTAARKLGDPAFFQGVKATAGAADVLSASAGATASAGTYSINVTQLAQAQSVVAAGQASAKTAIGTGTLTIDFGTIAGGSYDAVTGKYSGASFTPDATRTAKTITIDTGNNTLEGIRDAVNAAKAGVAASIVNDGSGTPNRLVLTSTETGKISSMRIAVTGDAALSDLLAHDPAGTQNLQQTLPAQNAELTVNGIAVTSASNTVKESIQGVTLNALKLGTSSLGVARDTGSVESAINDFVKAYNALQSTAGTLTAFDADSKTGAALLGDSTLRNIQVSLRQALTSPQSGGTMATLSEVGVGFEKDGTMSVNADKLKTALANDLDGVAGLFSSAGGSTAGYGKQLSALVDKVTGTGGALKVATDGMTQSLKDLDKQYDEMKARVDTKVEYYRAQFTQLDLLVSRMNSTSSYLTQQFQSMANSGK</sequence>
<comment type="similarity">
    <text evidence="1 5">Belongs to the FliD family.</text>
</comment>
<keyword evidence="8" id="KW-0969">Cilium</keyword>
<organism evidence="8 9">
    <name type="scientific">Variovorax soli</name>
    <dbReference type="NCBI Taxonomy" id="376815"/>
    <lineage>
        <taxon>Bacteria</taxon>
        <taxon>Pseudomonadati</taxon>
        <taxon>Pseudomonadota</taxon>
        <taxon>Betaproteobacteria</taxon>
        <taxon>Burkholderiales</taxon>
        <taxon>Comamonadaceae</taxon>
        <taxon>Variovorax</taxon>
    </lineage>
</organism>
<comment type="subunit">
    <text evidence="2 5">Homopentamer.</text>
</comment>
<gene>
    <name evidence="8" type="ORF">J2739_002658</name>
</gene>
<name>A0ABU1NEK2_9BURK</name>
<keyword evidence="3" id="KW-0175">Coiled coil</keyword>
<keyword evidence="4 5" id="KW-0975">Bacterial flagellum</keyword>
<keyword evidence="8" id="KW-0966">Cell projection</keyword>
<dbReference type="PANTHER" id="PTHR30288:SF0">
    <property type="entry name" value="FLAGELLAR HOOK-ASSOCIATED PROTEIN 2"/>
    <property type="match status" value="1"/>
</dbReference>
<evidence type="ECO:0000313" key="9">
    <source>
        <dbReference type="Proteomes" id="UP001184230"/>
    </source>
</evidence>
<dbReference type="Pfam" id="PF02465">
    <property type="entry name" value="FliD_N"/>
    <property type="match status" value="1"/>
</dbReference>
<evidence type="ECO:0000256" key="2">
    <source>
        <dbReference type="ARBA" id="ARBA00011255"/>
    </source>
</evidence>
<evidence type="ECO:0000259" key="6">
    <source>
        <dbReference type="Pfam" id="PF02465"/>
    </source>
</evidence>
<dbReference type="InterPro" id="IPR003481">
    <property type="entry name" value="FliD_N"/>
</dbReference>
<keyword evidence="8" id="KW-0282">Flagellum</keyword>
<evidence type="ECO:0000259" key="7">
    <source>
        <dbReference type="Pfam" id="PF07195"/>
    </source>
</evidence>
<dbReference type="EMBL" id="JAVDRF010000005">
    <property type="protein sequence ID" value="MDR6536885.1"/>
    <property type="molecule type" value="Genomic_DNA"/>
</dbReference>
<dbReference type="Proteomes" id="UP001184230">
    <property type="component" value="Unassembled WGS sequence"/>
</dbReference>
<comment type="function">
    <text evidence="5">Required for morphogenesis and for the elongation of the flagellar filament by facilitating polymerization of the flagellin monomers at the tip of growing filament. Forms a capping structure, which prevents flagellin subunits (transported through the central channel of the flagellum) from leaking out without polymerization at the distal end.</text>
</comment>
<proteinExistence type="inferred from homology"/>
<dbReference type="InterPro" id="IPR010809">
    <property type="entry name" value="FliD_C"/>
</dbReference>
<accession>A0ABU1NEK2</accession>
<evidence type="ECO:0000256" key="3">
    <source>
        <dbReference type="ARBA" id="ARBA00023054"/>
    </source>
</evidence>
<keyword evidence="9" id="KW-1185">Reference proteome</keyword>
<dbReference type="Pfam" id="PF07195">
    <property type="entry name" value="FliD_C"/>
    <property type="match status" value="1"/>
</dbReference>
<evidence type="ECO:0000256" key="4">
    <source>
        <dbReference type="ARBA" id="ARBA00023143"/>
    </source>
</evidence>
<evidence type="ECO:0000256" key="5">
    <source>
        <dbReference type="RuleBase" id="RU362066"/>
    </source>
</evidence>
<reference evidence="8 9" key="1">
    <citation type="submission" date="2023-07" db="EMBL/GenBank/DDBJ databases">
        <title>Sorghum-associated microbial communities from plants grown in Nebraska, USA.</title>
        <authorList>
            <person name="Schachtman D."/>
        </authorList>
    </citation>
    <scope>NUCLEOTIDE SEQUENCE [LARGE SCALE GENOMIC DNA]</scope>
    <source>
        <strain evidence="8 9">DS1781</strain>
    </source>
</reference>
<feature type="domain" description="Flagellar hook-associated protein 2 C-terminal" evidence="7">
    <location>
        <begin position="242"/>
        <end position="463"/>
    </location>
</feature>
<dbReference type="RefSeq" id="WP_309902324.1">
    <property type="nucleotide sequence ID" value="NZ_JAVDRF010000005.1"/>
</dbReference>
<feature type="domain" description="Flagellar hook-associated protein 2 N-terminal" evidence="6">
    <location>
        <begin position="11"/>
        <end position="107"/>
    </location>
</feature>
<protein>
    <recommendedName>
        <fullName evidence="5">Flagellar hook-associated protein 2</fullName>
        <shortName evidence="5">HAP2</shortName>
    </recommendedName>
    <alternativeName>
        <fullName evidence="5">Flagellar cap protein</fullName>
    </alternativeName>
</protein>
<comment type="subcellular location">
    <subcellularLocation>
        <location evidence="5">Secreted</location>
    </subcellularLocation>
    <subcellularLocation>
        <location evidence="5">Bacterial flagellum</location>
    </subcellularLocation>
</comment>
<dbReference type="PANTHER" id="PTHR30288">
    <property type="entry name" value="FLAGELLAR CAP/ASSEMBLY PROTEIN FLID"/>
    <property type="match status" value="1"/>
</dbReference>